<feature type="compositionally biased region" description="Basic and acidic residues" evidence="1">
    <location>
        <begin position="160"/>
        <end position="169"/>
    </location>
</feature>
<feature type="region of interest" description="Disordered" evidence="1">
    <location>
        <begin position="303"/>
        <end position="326"/>
    </location>
</feature>
<feature type="compositionally biased region" description="Low complexity" evidence="1">
    <location>
        <begin position="847"/>
        <end position="866"/>
    </location>
</feature>
<feature type="region of interest" description="Disordered" evidence="1">
    <location>
        <begin position="86"/>
        <end position="108"/>
    </location>
</feature>
<feature type="compositionally biased region" description="Low complexity" evidence="1">
    <location>
        <begin position="356"/>
        <end position="377"/>
    </location>
</feature>
<feature type="compositionally biased region" description="Polar residues" evidence="1">
    <location>
        <begin position="378"/>
        <end position="387"/>
    </location>
</feature>
<feature type="region of interest" description="Disordered" evidence="1">
    <location>
        <begin position="458"/>
        <end position="488"/>
    </location>
</feature>
<dbReference type="EMBL" id="JBICBT010001037">
    <property type="protein sequence ID" value="KAL3086589.1"/>
    <property type="molecule type" value="Genomic_DNA"/>
</dbReference>
<feature type="compositionally biased region" description="Polar residues" evidence="1">
    <location>
        <begin position="317"/>
        <end position="326"/>
    </location>
</feature>
<keyword evidence="3" id="KW-1185">Reference proteome</keyword>
<dbReference type="AlphaFoldDB" id="A0ABD2J7N5"/>
<comment type="caution">
    <text evidence="2">The sequence shown here is derived from an EMBL/GenBank/DDBJ whole genome shotgun (WGS) entry which is preliminary data.</text>
</comment>
<reference evidence="2 3" key="1">
    <citation type="submission" date="2024-10" db="EMBL/GenBank/DDBJ databases">
        <authorList>
            <person name="Kim D."/>
        </authorList>
    </citation>
    <scope>NUCLEOTIDE SEQUENCE [LARGE SCALE GENOMIC DNA]</scope>
    <source>
        <strain evidence="2">BH-2024</strain>
    </source>
</reference>
<feature type="region of interest" description="Disordered" evidence="1">
    <location>
        <begin position="652"/>
        <end position="771"/>
    </location>
</feature>
<feature type="compositionally biased region" description="Pro residues" evidence="1">
    <location>
        <begin position="686"/>
        <end position="697"/>
    </location>
</feature>
<feature type="compositionally biased region" description="Basic and acidic residues" evidence="1">
    <location>
        <begin position="802"/>
        <end position="812"/>
    </location>
</feature>
<feature type="compositionally biased region" description="Basic and acidic residues" evidence="1">
    <location>
        <begin position="656"/>
        <end position="685"/>
    </location>
</feature>
<feature type="region of interest" description="Disordered" evidence="1">
    <location>
        <begin position="582"/>
        <end position="634"/>
    </location>
</feature>
<proteinExistence type="predicted"/>
<evidence type="ECO:0000313" key="3">
    <source>
        <dbReference type="Proteomes" id="UP001620626"/>
    </source>
</evidence>
<organism evidence="2 3">
    <name type="scientific">Heterodera trifolii</name>
    <dbReference type="NCBI Taxonomy" id="157864"/>
    <lineage>
        <taxon>Eukaryota</taxon>
        <taxon>Metazoa</taxon>
        <taxon>Ecdysozoa</taxon>
        <taxon>Nematoda</taxon>
        <taxon>Chromadorea</taxon>
        <taxon>Rhabditida</taxon>
        <taxon>Tylenchina</taxon>
        <taxon>Tylenchomorpha</taxon>
        <taxon>Tylenchoidea</taxon>
        <taxon>Heteroderidae</taxon>
        <taxon>Heteroderinae</taxon>
        <taxon>Heterodera</taxon>
    </lineage>
</organism>
<name>A0ABD2J7N5_9BILA</name>
<evidence type="ECO:0000313" key="2">
    <source>
        <dbReference type="EMBL" id="KAL3086589.1"/>
    </source>
</evidence>
<feature type="region of interest" description="Disordered" evidence="1">
    <location>
        <begin position="350"/>
        <end position="408"/>
    </location>
</feature>
<gene>
    <name evidence="2" type="ORF">niasHT_037715</name>
</gene>
<sequence>MLLKGRKSTVGQSAKSHTIHRLICAHSRNWPMVDECRKIEERQCILKKLSSEVFRPFGPPFGTTQKAQFCLDAICPLFPKKWQKATKKSGTAQQKNPFSAPSPFTPPRALLMGAELSILLGGQSEQRPEETKQKQQQQQQKRRKFKKNGVGVERGGGEATVKHSEEEQQKRRRRKKETEEKQRGRGEDGKREHGREEGGKERERVGAGEEEEKESEDGREEGGKEKGREREAAPTQRNSALRANIMHHSPFRGLRRATFSSSSSTISCCSSVPCATANSANSYPYPRTHSTLMVIPSVRPPIGSSAGGKSPAAGCDWNSSSVGTPSTIRPQRLLLDTMDEQNNNNEQLVLHFPRHPNGGQNNNNNNNEGGEAGPNEPRQSLVTQYGFQTHRPRPPLNRAIPPIPESRSNESIQSGLVARHQSVGSVVGIQQQTAQIIDENNPIDVEMAPTAEEEEAKTETEHLEMIESETEEGKAGKGKMRVAEKGGKASRLPKMMQRKGKAKERVAEDGDKWRKMPKSPLMSVAHSVKTRLTRLTTLRQSKDALPMSRSLEIGRQQSRIPTVCGGGDPMTKSWSLETTAMQNNNKNNNGSEMPRRGPITTLMPSPRGMPRRMPTEGESDEHNAGAKIVQFAPLPNDKFETKELRKMPELEFAELNLEKPTEEGKEAKAKDGGAAEETPSDHSDRPPPLPESSPPQLCPNSSPPKTLRKSPQSFPPMGAHSAPISFADDLPPARVRPAKSALSVSFCAMPAERTREGKNIQQKEEREGKRRVFSTRSLRLVATRVCEASPLLVRRRRRGRSAGRDGTGDRERTKKRTVAETKGSVPSTRLMPKRHSVPAEPSKVKSKSFSESASAGSAASSSAEPSVHLRAVRSVADRRAHHQRSLSSGVPQHRRVAPLAESESSRVADENSPAVEQCGTVPWVTGRNERRTFFGGKIKNGRANATPKESKKTKSSSSSSAFSLRPTLAQLLASPQPRKKSPVDSTETKARSGLIDDEIGWVTKRSVDRINRLGKGSANADQCVAAPPFFRPISVSSMSSATAHRPAVTQTTAAEQQQQQPQNVALFAGCLFRWRHPPLC</sequence>
<feature type="compositionally biased region" description="Polar residues" evidence="1">
    <location>
        <begin position="88"/>
        <end position="99"/>
    </location>
</feature>
<feature type="region of interest" description="Disordered" evidence="1">
    <location>
        <begin position="972"/>
        <end position="991"/>
    </location>
</feature>
<feature type="compositionally biased region" description="Basic and acidic residues" evidence="1">
    <location>
        <begin position="220"/>
        <end position="232"/>
    </location>
</feature>
<evidence type="ECO:0000256" key="1">
    <source>
        <dbReference type="SAM" id="MobiDB-lite"/>
    </source>
</evidence>
<feature type="compositionally biased region" description="Basic and acidic residues" evidence="1">
    <location>
        <begin position="176"/>
        <end position="207"/>
    </location>
</feature>
<feature type="region of interest" description="Disordered" evidence="1">
    <location>
        <begin position="123"/>
        <end position="247"/>
    </location>
</feature>
<feature type="region of interest" description="Disordered" evidence="1">
    <location>
        <begin position="791"/>
        <end position="964"/>
    </location>
</feature>
<feature type="compositionally biased region" description="Acidic residues" evidence="1">
    <location>
        <begin position="208"/>
        <end position="219"/>
    </location>
</feature>
<feature type="compositionally biased region" description="Basic and acidic residues" evidence="1">
    <location>
        <begin position="458"/>
        <end position="487"/>
    </location>
</feature>
<feature type="compositionally biased region" description="Low complexity" evidence="1">
    <location>
        <begin position="303"/>
        <end position="314"/>
    </location>
</feature>
<feature type="compositionally biased region" description="Basic and acidic residues" evidence="1">
    <location>
        <begin position="752"/>
        <end position="770"/>
    </location>
</feature>
<protein>
    <submittedName>
        <fullName evidence="2">Uncharacterized protein</fullName>
    </submittedName>
</protein>
<accession>A0ABD2J7N5</accession>
<dbReference type="Proteomes" id="UP001620626">
    <property type="component" value="Unassembled WGS sequence"/>
</dbReference>
<feature type="compositionally biased region" description="Low complexity" evidence="1">
    <location>
        <begin position="603"/>
        <end position="612"/>
    </location>
</feature>